<dbReference type="PANTHER" id="PTHR35370">
    <property type="entry name" value="CYTOPLASMIC PROTEIN-RELATED-RELATED"/>
    <property type="match status" value="1"/>
</dbReference>
<dbReference type="InterPro" id="IPR010272">
    <property type="entry name" value="T6SS_TssF"/>
</dbReference>
<dbReference type="RefSeq" id="WP_120526988.1">
    <property type="nucleotide sequence ID" value="NZ_JABFJV010000136.1"/>
</dbReference>
<keyword evidence="2" id="KW-1185">Reference proteome</keyword>
<evidence type="ECO:0008006" key="3">
    <source>
        <dbReference type="Google" id="ProtNLM"/>
    </source>
</evidence>
<sequence length="548" mass="61881">MKDFSEKIYLDFLSELDGLERFRQRFQERHPAAPLDREDPDVRRLIEAMAFFSVQTRHATLHNLRSTWRRLFAGFFDFLLEPVPAAAMAQAVPTEKMVEPVLLTRGTELRLTPAEGVAGSFRLQRDLRVLPIFLKGTDVVPQVRSGHRLILRFESRFARKDAIDVLSLHVRHLDEYRSSLAVFHALRKHLKQVSVVYDEQADEHSVGSPCEVSFNRDPPAPDDSGLYAHPFQRLRAFFQFPEQQLFVHVKVPPPRGSSWMRFCLCLDLDKDWTVGRSLHPDFFQLFSVPVVNLKAEPAQVVVADGTRAEHPIISMSAGREFSLHSVTGVFEMTKAGLSPLRPAFLPGKGPSYEVDETFDEKLTSRQSLIVRMPEAFTAPRKIVLEALWHQPQFSAQAAGRVEVSVPGRHIEGLKFQTVGGLQPHRDSVLRDDVEALTQFLAWKAKPTLGRDEVVALLGHLGTPAESPFRRVLPWLKELKFSVVPDSALKGSGIRHAYEAVMEPFDQSFEPVVICFLEQLRDLLDAWNNEATVELKASVAGLGPLQLPT</sequence>
<reference evidence="1 2" key="1">
    <citation type="submission" date="2020-05" db="EMBL/GenBank/DDBJ databases">
        <authorList>
            <person name="Whitworth D."/>
        </authorList>
    </citation>
    <scope>NUCLEOTIDE SEQUENCE [LARGE SCALE GENOMIC DNA]</scope>
    <source>
        <strain evidence="1 2">AB043B</strain>
    </source>
</reference>
<dbReference type="PANTHER" id="PTHR35370:SF1">
    <property type="entry name" value="TYPE VI SECRETION SYSTEM COMPONENT TSSF1"/>
    <property type="match status" value="1"/>
</dbReference>
<dbReference type="Pfam" id="PF05947">
    <property type="entry name" value="T6SS_TssF"/>
    <property type="match status" value="1"/>
</dbReference>
<organism evidence="1 2">
    <name type="scientific">Corallococcus exercitus</name>
    <dbReference type="NCBI Taxonomy" id="2316736"/>
    <lineage>
        <taxon>Bacteria</taxon>
        <taxon>Pseudomonadati</taxon>
        <taxon>Myxococcota</taxon>
        <taxon>Myxococcia</taxon>
        <taxon>Myxococcales</taxon>
        <taxon>Cystobacterineae</taxon>
        <taxon>Myxococcaceae</taxon>
        <taxon>Corallococcus</taxon>
    </lineage>
</organism>
<dbReference type="AlphaFoldDB" id="A0A3A8HYY9"/>
<dbReference type="EMBL" id="JABFJV010000136">
    <property type="protein sequence ID" value="NOK35930.1"/>
    <property type="molecule type" value="Genomic_DNA"/>
</dbReference>
<evidence type="ECO:0000313" key="1">
    <source>
        <dbReference type="EMBL" id="NOK35930.1"/>
    </source>
</evidence>
<proteinExistence type="predicted"/>
<evidence type="ECO:0000313" key="2">
    <source>
        <dbReference type="Proteomes" id="UP000563426"/>
    </source>
</evidence>
<accession>A0A3A8HYY9</accession>
<dbReference type="OrthoDB" id="5481098at2"/>
<gene>
    <name evidence="1" type="ORF">HMI49_22265</name>
</gene>
<dbReference type="Proteomes" id="UP000563426">
    <property type="component" value="Unassembled WGS sequence"/>
</dbReference>
<protein>
    <recommendedName>
        <fullName evidence="3">Type VI secretion system baseplate subunit TssF</fullName>
    </recommendedName>
</protein>
<name>A0A3A8HYY9_9BACT</name>
<comment type="caution">
    <text evidence="1">The sequence shown here is derived from an EMBL/GenBank/DDBJ whole genome shotgun (WGS) entry which is preliminary data.</text>
</comment>